<dbReference type="Gramene" id="CDF38880">
    <property type="protein sequence ID" value="CDF38880"/>
    <property type="gene ID" value="CHC_T00006370001"/>
</dbReference>
<organism evidence="2 3">
    <name type="scientific">Chondrus crispus</name>
    <name type="common">Carrageen Irish moss</name>
    <name type="synonym">Polymorpha crispa</name>
    <dbReference type="NCBI Taxonomy" id="2769"/>
    <lineage>
        <taxon>Eukaryota</taxon>
        <taxon>Rhodophyta</taxon>
        <taxon>Florideophyceae</taxon>
        <taxon>Rhodymeniophycidae</taxon>
        <taxon>Gigartinales</taxon>
        <taxon>Gigartinaceae</taxon>
        <taxon>Chondrus</taxon>
    </lineage>
</organism>
<protein>
    <recommendedName>
        <fullName evidence="4">Secreted protein</fullName>
    </recommendedName>
</protein>
<dbReference type="EMBL" id="HG001975">
    <property type="protein sequence ID" value="CDF38880.1"/>
    <property type="molecule type" value="Genomic_DNA"/>
</dbReference>
<keyword evidence="3" id="KW-1185">Reference proteome</keyword>
<dbReference type="GeneID" id="17326500"/>
<sequence>MRTTSLTLFLTSNLVLTVHYTCWSIPPSKVRHMSKPMHSYFVIHREFEAVIQYAAIEFDRRSSRF</sequence>
<feature type="chain" id="PRO_5004454645" description="Secreted protein" evidence="1">
    <location>
        <begin position="18"/>
        <end position="65"/>
    </location>
</feature>
<dbReference type="RefSeq" id="XP_005718785.1">
    <property type="nucleotide sequence ID" value="XM_005718728.1"/>
</dbReference>
<keyword evidence="1" id="KW-0732">Signal</keyword>
<dbReference type="AlphaFoldDB" id="R7QNB2"/>
<evidence type="ECO:0008006" key="4">
    <source>
        <dbReference type="Google" id="ProtNLM"/>
    </source>
</evidence>
<dbReference type="Proteomes" id="UP000012073">
    <property type="component" value="Unassembled WGS sequence"/>
</dbReference>
<evidence type="ECO:0000256" key="1">
    <source>
        <dbReference type="SAM" id="SignalP"/>
    </source>
</evidence>
<name>R7QNB2_CHOCR</name>
<proteinExistence type="predicted"/>
<reference evidence="3" key="1">
    <citation type="journal article" date="2013" name="Proc. Natl. Acad. Sci. U.S.A.">
        <title>Genome structure and metabolic features in the red seaweed Chondrus crispus shed light on evolution of the Archaeplastida.</title>
        <authorList>
            <person name="Collen J."/>
            <person name="Porcel B."/>
            <person name="Carre W."/>
            <person name="Ball S.G."/>
            <person name="Chaparro C."/>
            <person name="Tonon T."/>
            <person name="Barbeyron T."/>
            <person name="Michel G."/>
            <person name="Noel B."/>
            <person name="Valentin K."/>
            <person name="Elias M."/>
            <person name="Artiguenave F."/>
            <person name="Arun A."/>
            <person name="Aury J.M."/>
            <person name="Barbosa-Neto J.F."/>
            <person name="Bothwell J.H."/>
            <person name="Bouget F.Y."/>
            <person name="Brillet L."/>
            <person name="Cabello-Hurtado F."/>
            <person name="Capella-Gutierrez S."/>
            <person name="Charrier B."/>
            <person name="Cladiere L."/>
            <person name="Cock J.M."/>
            <person name="Coelho S.M."/>
            <person name="Colleoni C."/>
            <person name="Czjzek M."/>
            <person name="Da Silva C."/>
            <person name="Delage L."/>
            <person name="Denoeud F."/>
            <person name="Deschamps P."/>
            <person name="Dittami S.M."/>
            <person name="Gabaldon T."/>
            <person name="Gachon C.M."/>
            <person name="Groisillier A."/>
            <person name="Herve C."/>
            <person name="Jabbari K."/>
            <person name="Katinka M."/>
            <person name="Kloareg B."/>
            <person name="Kowalczyk N."/>
            <person name="Labadie K."/>
            <person name="Leblanc C."/>
            <person name="Lopez P.J."/>
            <person name="McLachlan D.H."/>
            <person name="Meslet-Cladiere L."/>
            <person name="Moustafa A."/>
            <person name="Nehr Z."/>
            <person name="Nyvall Collen P."/>
            <person name="Panaud O."/>
            <person name="Partensky F."/>
            <person name="Poulain J."/>
            <person name="Rensing S.A."/>
            <person name="Rousvoal S."/>
            <person name="Samson G."/>
            <person name="Symeonidi A."/>
            <person name="Weissenbach J."/>
            <person name="Zambounis A."/>
            <person name="Wincker P."/>
            <person name="Boyen C."/>
        </authorList>
    </citation>
    <scope>NUCLEOTIDE SEQUENCE [LARGE SCALE GENOMIC DNA]</scope>
    <source>
        <strain evidence="3">cv. Stackhouse</strain>
    </source>
</reference>
<gene>
    <name evidence="2" type="ORF">CHC_T00006370001</name>
</gene>
<feature type="signal peptide" evidence="1">
    <location>
        <begin position="1"/>
        <end position="17"/>
    </location>
</feature>
<evidence type="ECO:0000313" key="3">
    <source>
        <dbReference type="Proteomes" id="UP000012073"/>
    </source>
</evidence>
<evidence type="ECO:0000313" key="2">
    <source>
        <dbReference type="EMBL" id="CDF38880.1"/>
    </source>
</evidence>
<accession>R7QNB2</accession>
<dbReference type="KEGG" id="ccp:CHC_T00006370001"/>